<dbReference type="SUPFAM" id="SSF53756">
    <property type="entry name" value="UDP-Glycosyltransferase/glycogen phosphorylase"/>
    <property type="match status" value="1"/>
</dbReference>
<dbReference type="PANTHER" id="PTHR12526">
    <property type="entry name" value="GLYCOSYLTRANSFERASE"/>
    <property type="match status" value="1"/>
</dbReference>
<proteinExistence type="predicted"/>
<organism evidence="2 3">
    <name type="scientific">Flavobacterium succinicans</name>
    <dbReference type="NCBI Taxonomy" id="29536"/>
    <lineage>
        <taxon>Bacteria</taxon>
        <taxon>Pseudomonadati</taxon>
        <taxon>Bacteroidota</taxon>
        <taxon>Flavobacteriia</taxon>
        <taxon>Flavobacteriales</taxon>
        <taxon>Flavobacteriaceae</taxon>
        <taxon>Flavobacterium</taxon>
    </lineage>
</organism>
<dbReference type="eggNOG" id="COG0438">
    <property type="taxonomic scope" value="Bacteria"/>
</dbReference>
<keyword evidence="3" id="KW-1185">Reference proteome</keyword>
<feature type="domain" description="Glycosyl transferase family 1" evidence="1">
    <location>
        <begin position="231"/>
        <end position="390"/>
    </location>
</feature>
<dbReference type="RefSeq" id="WP_024981025.1">
    <property type="nucleotide sequence ID" value="NZ_CBCRUM010000002.1"/>
</dbReference>
<accession>A0A1I4UFU4</accession>
<reference evidence="3" key="1">
    <citation type="submission" date="2016-10" db="EMBL/GenBank/DDBJ databases">
        <authorList>
            <person name="Varghese N."/>
            <person name="Submissions S."/>
        </authorList>
    </citation>
    <scope>NUCLEOTIDE SEQUENCE [LARGE SCALE GENOMIC DNA]</scope>
    <source>
        <strain evidence="3">DSM 4002</strain>
    </source>
</reference>
<evidence type="ECO:0000313" key="3">
    <source>
        <dbReference type="Proteomes" id="UP000182961"/>
    </source>
</evidence>
<keyword evidence="2" id="KW-0808">Transferase</keyword>
<name>A0A1I4UFU4_9FLAO</name>
<evidence type="ECO:0000259" key="1">
    <source>
        <dbReference type="Pfam" id="PF00534"/>
    </source>
</evidence>
<dbReference type="InterPro" id="IPR001296">
    <property type="entry name" value="Glyco_trans_1"/>
</dbReference>
<dbReference type="PANTHER" id="PTHR12526:SF630">
    <property type="entry name" value="GLYCOSYLTRANSFERASE"/>
    <property type="match status" value="1"/>
</dbReference>
<evidence type="ECO:0000313" key="2">
    <source>
        <dbReference type="EMBL" id="SFM87796.1"/>
    </source>
</evidence>
<sequence length="414" mass="47784">MKIIIIQHTGFLNGSGGTEKICCFLSNIFSKNNFEVEIATNQDLSGSPMFELDEKVTITNIFDKNVPQKKLLELYNYEGRNPFFWLYFKVKKKYCKAHNKALLKKMNGMDGFNTFNLLHRSQNWKNYIVRANPDLIITMTIGSLLELTYKNEYSVPIINSVNGRPDYDFSDVLWYRSAIEMDQLKDAYRHLTAIQVLFDSYKKYLPNTFKGKAFTIPNPVFQIDDAEIVSHYTDKERFKIINVASLVTSCKQQHIAIEVFSKIANKYTTWDFHFWGTGDDLEVLESQVKRLQLENRVFFNGFTKNPMDEMKASDIFIFPSKYEGFPLALTEAMSVGLPSIGFESCSGVNELIENNVNGFLVNNEIDLQESLEKLILSKDLRQQTGSAAHQMVKKYCEKNVADQWMHLITQVLIK</sequence>
<gene>
    <name evidence="2" type="ORF">SAMN05444143_103149</name>
</gene>
<protein>
    <submittedName>
        <fullName evidence="2">Glycosyltransferase involved in cell wall bisynthesis</fullName>
    </submittedName>
</protein>
<dbReference type="AlphaFoldDB" id="A0A1I4UFU4"/>
<dbReference type="Pfam" id="PF00534">
    <property type="entry name" value="Glycos_transf_1"/>
    <property type="match status" value="1"/>
</dbReference>
<dbReference type="Proteomes" id="UP000182961">
    <property type="component" value="Unassembled WGS sequence"/>
</dbReference>
<dbReference type="EMBL" id="FOUT01000003">
    <property type="protein sequence ID" value="SFM87796.1"/>
    <property type="molecule type" value="Genomic_DNA"/>
</dbReference>
<dbReference type="GO" id="GO:0016757">
    <property type="term" value="F:glycosyltransferase activity"/>
    <property type="evidence" value="ECO:0007669"/>
    <property type="project" value="InterPro"/>
</dbReference>
<dbReference type="Gene3D" id="3.40.50.2000">
    <property type="entry name" value="Glycogen Phosphorylase B"/>
    <property type="match status" value="2"/>
</dbReference>